<dbReference type="InterPro" id="IPR050767">
    <property type="entry name" value="Sel1_AlgK"/>
</dbReference>
<dbReference type="InterPro" id="IPR011990">
    <property type="entry name" value="TPR-like_helical_dom_sf"/>
</dbReference>
<dbReference type="Pfam" id="PF08238">
    <property type="entry name" value="Sel1"/>
    <property type="match status" value="3"/>
</dbReference>
<dbReference type="OrthoDB" id="5321503at2"/>
<dbReference type="InterPro" id="IPR006597">
    <property type="entry name" value="Sel1-like"/>
</dbReference>
<name>A0A2V2LKB5_9RHOB</name>
<dbReference type="SMART" id="SM00671">
    <property type="entry name" value="SEL1"/>
    <property type="match status" value="3"/>
</dbReference>
<dbReference type="EMBL" id="QGKU01000025">
    <property type="protein sequence ID" value="PWR03646.1"/>
    <property type="molecule type" value="Genomic_DNA"/>
</dbReference>
<evidence type="ECO:0000313" key="2">
    <source>
        <dbReference type="EMBL" id="PWR03646.1"/>
    </source>
</evidence>
<dbReference type="PANTHER" id="PTHR11102:SF160">
    <property type="entry name" value="ERAD-ASSOCIATED E3 UBIQUITIN-PROTEIN LIGASE COMPONENT HRD3"/>
    <property type="match status" value="1"/>
</dbReference>
<dbReference type="AlphaFoldDB" id="A0A2V2LKB5"/>
<keyword evidence="3" id="KW-1185">Reference proteome</keyword>
<reference evidence="2 3" key="1">
    <citation type="submission" date="2018-05" db="EMBL/GenBank/DDBJ databases">
        <title>Rhodobacteraceae gen. nov., sp. nov. isolated from sea water.</title>
        <authorList>
            <person name="Ren Y."/>
        </authorList>
    </citation>
    <scope>NUCLEOTIDE SEQUENCE [LARGE SCALE GENOMIC DNA]</scope>
    <source>
        <strain evidence="2 3">TG-679</strain>
    </source>
</reference>
<gene>
    <name evidence="2" type="ORF">DKT77_05760</name>
</gene>
<comment type="caution">
    <text evidence="2">The sequence shown here is derived from an EMBL/GenBank/DDBJ whole genome shotgun (WGS) entry which is preliminary data.</text>
</comment>
<feature type="chain" id="PRO_5016049590" description="Sel1 repeat-containing protein" evidence="1">
    <location>
        <begin position="30"/>
        <end position="394"/>
    </location>
</feature>
<dbReference type="RefSeq" id="WP_109810764.1">
    <property type="nucleotide sequence ID" value="NZ_QGKU01000025.1"/>
</dbReference>
<dbReference type="Proteomes" id="UP000245680">
    <property type="component" value="Unassembled WGS sequence"/>
</dbReference>
<dbReference type="Gene3D" id="1.25.40.10">
    <property type="entry name" value="Tetratricopeptide repeat domain"/>
    <property type="match status" value="1"/>
</dbReference>
<sequence length="394" mass="40117">MRQAGIRERASAALSIALAAAIVASPLAAQTPPGEAAFAARDFIRAAPLLRREAAAGSAQAMLHLGTMADLGLGAAQDAAAAFRWYLAAAGAGNVDAQFNVAVMLDAGAGRTREPRAAATWYARAAAQGHTRAQYNLGLLLAAGDGVPRNTRLARLWLNRAAQLLPAAAERAARLQPPADAGADPAAAPELASVLVVGPADARLGLFSWAAAPGAPGERFVLEIVTRPTAAHPRSRDVARIDTPATAITVPLAGPNDLAWRVRRTNRRTGSDAASAWQALDLGPAAAAPTALAQPTARVTLRHAPGDAGAIRLAGRLADALAEEGAWVDVRQAAAQNATKRTQVHFADATAAPLARRIAASLPGPDGLSALPAPFDTAASAPGEISVDIVGGPN</sequence>
<evidence type="ECO:0000256" key="1">
    <source>
        <dbReference type="SAM" id="SignalP"/>
    </source>
</evidence>
<protein>
    <recommendedName>
        <fullName evidence="4">Sel1 repeat-containing protein</fullName>
    </recommendedName>
</protein>
<keyword evidence="1" id="KW-0732">Signal</keyword>
<accession>A0A2V2LKB5</accession>
<dbReference type="SUPFAM" id="SSF81901">
    <property type="entry name" value="HCP-like"/>
    <property type="match status" value="1"/>
</dbReference>
<evidence type="ECO:0000313" key="3">
    <source>
        <dbReference type="Proteomes" id="UP000245680"/>
    </source>
</evidence>
<evidence type="ECO:0008006" key="4">
    <source>
        <dbReference type="Google" id="ProtNLM"/>
    </source>
</evidence>
<organism evidence="2 3">
    <name type="scientific">Meridianimarinicoccus roseus</name>
    <dbReference type="NCBI Taxonomy" id="2072018"/>
    <lineage>
        <taxon>Bacteria</taxon>
        <taxon>Pseudomonadati</taxon>
        <taxon>Pseudomonadota</taxon>
        <taxon>Alphaproteobacteria</taxon>
        <taxon>Rhodobacterales</taxon>
        <taxon>Paracoccaceae</taxon>
        <taxon>Meridianimarinicoccus</taxon>
    </lineage>
</organism>
<feature type="signal peptide" evidence="1">
    <location>
        <begin position="1"/>
        <end position="29"/>
    </location>
</feature>
<dbReference type="PANTHER" id="PTHR11102">
    <property type="entry name" value="SEL-1-LIKE PROTEIN"/>
    <property type="match status" value="1"/>
</dbReference>
<proteinExistence type="predicted"/>